<reference evidence="2" key="1">
    <citation type="journal article" date="2015" name="Nature">
        <title>Complex archaea that bridge the gap between prokaryotes and eukaryotes.</title>
        <authorList>
            <person name="Spang A."/>
            <person name="Saw J.H."/>
            <person name="Jorgensen S.L."/>
            <person name="Zaremba-Niedzwiedzka K."/>
            <person name="Martijn J."/>
            <person name="Lind A.E."/>
            <person name="van Eijk R."/>
            <person name="Schleper C."/>
            <person name="Guy L."/>
            <person name="Ettema T.J."/>
        </authorList>
    </citation>
    <scope>NUCLEOTIDE SEQUENCE</scope>
</reference>
<organism evidence="2">
    <name type="scientific">marine sediment metagenome</name>
    <dbReference type="NCBI Taxonomy" id="412755"/>
    <lineage>
        <taxon>unclassified sequences</taxon>
        <taxon>metagenomes</taxon>
        <taxon>ecological metagenomes</taxon>
    </lineage>
</organism>
<protein>
    <submittedName>
        <fullName evidence="2">Uncharacterized protein</fullName>
    </submittedName>
</protein>
<proteinExistence type="predicted"/>
<dbReference type="EMBL" id="LAZR01059188">
    <property type="protein sequence ID" value="KKK68332.1"/>
    <property type="molecule type" value="Genomic_DNA"/>
</dbReference>
<gene>
    <name evidence="2" type="ORF">LCGC14_2945110</name>
</gene>
<accession>A0A0F8XGP3</accession>
<feature type="non-terminal residue" evidence="2">
    <location>
        <position position="64"/>
    </location>
</feature>
<sequence>MKIKGPLQSEKASGMIGPRITFSERKSGQQARFQKSQKDAESAAQIVQRGKFENASLSCRNIEY</sequence>
<comment type="caution">
    <text evidence="2">The sequence shown here is derived from an EMBL/GenBank/DDBJ whole genome shotgun (WGS) entry which is preliminary data.</text>
</comment>
<name>A0A0F8XGP3_9ZZZZ</name>
<feature type="region of interest" description="Disordered" evidence="1">
    <location>
        <begin position="1"/>
        <end position="45"/>
    </location>
</feature>
<dbReference type="AlphaFoldDB" id="A0A0F8XGP3"/>
<evidence type="ECO:0000256" key="1">
    <source>
        <dbReference type="SAM" id="MobiDB-lite"/>
    </source>
</evidence>
<evidence type="ECO:0000313" key="2">
    <source>
        <dbReference type="EMBL" id="KKK68332.1"/>
    </source>
</evidence>